<reference evidence="1 2" key="1">
    <citation type="submission" date="2023-10" db="EMBL/GenBank/DDBJ databases">
        <title>Glaciecola aquimarina strain GGW-M5 nov., isolated from a coastal seawater.</title>
        <authorList>
            <person name="Bayburt H."/>
            <person name="Kim J.M."/>
            <person name="Choi B.J."/>
            <person name="Jeon C.O."/>
        </authorList>
    </citation>
    <scope>NUCLEOTIDE SEQUENCE [LARGE SCALE GENOMIC DNA]</scope>
    <source>
        <strain evidence="1 2">KCTC 32108</strain>
    </source>
</reference>
<protein>
    <recommendedName>
        <fullName evidence="3">Lipoprotein</fullName>
    </recommendedName>
</protein>
<keyword evidence="2" id="KW-1185">Reference proteome</keyword>
<gene>
    <name evidence="1" type="ORF">RS130_02305</name>
</gene>
<proteinExistence type="predicted"/>
<accession>A0ABU3SSF6</accession>
<organism evidence="1 2">
    <name type="scientific">Paraglaciecola aquimarina</name>
    <dbReference type="NCBI Taxonomy" id="1235557"/>
    <lineage>
        <taxon>Bacteria</taxon>
        <taxon>Pseudomonadati</taxon>
        <taxon>Pseudomonadota</taxon>
        <taxon>Gammaproteobacteria</taxon>
        <taxon>Alteromonadales</taxon>
        <taxon>Alteromonadaceae</taxon>
        <taxon>Paraglaciecola</taxon>
    </lineage>
</organism>
<dbReference type="RefSeq" id="WP_316024612.1">
    <property type="nucleotide sequence ID" value="NZ_JAWDIO010000002.1"/>
</dbReference>
<name>A0ABU3SSF6_9ALTE</name>
<comment type="caution">
    <text evidence="1">The sequence shown here is derived from an EMBL/GenBank/DDBJ whole genome shotgun (WGS) entry which is preliminary data.</text>
</comment>
<evidence type="ECO:0008006" key="3">
    <source>
        <dbReference type="Google" id="ProtNLM"/>
    </source>
</evidence>
<evidence type="ECO:0000313" key="1">
    <source>
        <dbReference type="EMBL" id="MDU0352908.1"/>
    </source>
</evidence>
<dbReference type="EMBL" id="JAWDIO010000002">
    <property type="protein sequence ID" value="MDU0352908.1"/>
    <property type="molecule type" value="Genomic_DNA"/>
</dbReference>
<dbReference type="Proteomes" id="UP001247805">
    <property type="component" value="Unassembled WGS sequence"/>
</dbReference>
<sequence length="127" mass="13476">MLKKTLISLSVIILLLMVGLRSMSISPFALGDALDVSTSMGAKIACSGRFISGLSEQQVMQDLAAYSVATKLLSIVYTEHSVTADFIGLSTSSATYRVGLGCTIDYAQPLVDLDTLRAPPLRESSLS</sequence>
<evidence type="ECO:0000313" key="2">
    <source>
        <dbReference type="Proteomes" id="UP001247805"/>
    </source>
</evidence>